<gene>
    <name evidence="1" type="ORF">RM573_00390</name>
</gene>
<protein>
    <submittedName>
        <fullName evidence="1">DUF349 domain-containing protein</fullName>
    </submittedName>
</protein>
<sequence>MIFSRFRNKSTWQSKDSNTRISAVNNDLDISNVEQKDILLSLLAKDPNELVRRAVLIKFNDFSLWQQTSENNDDINVRDYARKEVVAIILNQRSLKLSKDEKLAYLNEQPTLAFLETWLKEESDPQIVIAIYQKLAKPQLALTVFKHHNHIEIQQYLVEQATSIDNLEKLLKKSTIAEITESIKAKIIAIKIEQEKPIKIAKRAQLILAKLLALKDVSDYQTVLEKQASLTKEWGDLTTDFTCLEESQQLTFTTKYQDINDQLEKIFAVKAELFAQQKIADALEKEKQLLTKQFAEHIQKYEQSLSDAIFNSIQIDEDEFIQQLTQLQATIDTSVLAAKEKHTFIKQVEVIKNKLSKLPEIAESLTQATHLISKMSQHAVPENLTQLREQEASYQAWLENWQLISEKSNGSLPDSIVQSYQVIVNQWDIALKPLHQQQKQNFHQVQRKLNDFNRLISQGKFNPCFGLFKKIKSSYELLSGQQQHRLEREFTAAQEKINELSDWEHYVSTPKKQALLEQINLLVNVPLDNPIEQASKVKAFRQQWNALGHAEDDVEQELNDKFNHACEQAFAPCRLFYAEQDKIRANHLTNRLTILEEVATFTANFDEENVNWKSIDAKINQLKQKWRDAGEVDREKYKTLNEEFNTLLKPIKLAIHQHHLNNKDEKLSLIKQAEKVLAEENIQVAVDHVKKLQTKWRDIGYSGPKDENKLWQQFRTINDQVFARRNEAQNKEKEQAIQMSNDFMQSLVEIEQKVSTDNSSKILKACLSDLKQLKDKVAQQAVPLKAVQQKIETLQVSFQKTLTQLKQQERVINWQRVFSILTESIDSTIATDSNDFNALPMSWQKKLANLTSESCDPNDRLAKTIALEIMAKVESPDEDKQQRLAIQVELMQSHMSSGETFNLEEQFFEWLNLGQLSSEDKPLLARVHKIFIET</sequence>
<dbReference type="EMBL" id="JAVRIF010000001">
    <property type="protein sequence ID" value="MDT0602051.1"/>
    <property type="molecule type" value="Genomic_DNA"/>
</dbReference>
<keyword evidence="2" id="KW-1185">Reference proteome</keyword>
<evidence type="ECO:0000313" key="2">
    <source>
        <dbReference type="Proteomes" id="UP001266357"/>
    </source>
</evidence>
<comment type="caution">
    <text evidence="1">The sequence shown here is derived from an EMBL/GenBank/DDBJ whole genome shotgun (WGS) entry which is preliminary data.</text>
</comment>
<evidence type="ECO:0000313" key="1">
    <source>
        <dbReference type="EMBL" id="MDT0602051.1"/>
    </source>
</evidence>
<dbReference type="InterPro" id="IPR007139">
    <property type="entry name" value="DUF349"/>
</dbReference>
<accession>A0ABU2ZVT2</accession>
<dbReference type="RefSeq" id="WP_311575558.1">
    <property type="nucleotide sequence ID" value="NZ_JAVRIF010000001.1"/>
</dbReference>
<dbReference type="Proteomes" id="UP001266357">
    <property type="component" value="Unassembled WGS sequence"/>
</dbReference>
<proteinExistence type="predicted"/>
<dbReference type="Pfam" id="PF03993">
    <property type="entry name" value="DUF349"/>
    <property type="match status" value="1"/>
</dbReference>
<organism evidence="1 2">
    <name type="scientific">Thalassotalea castellviae</name>
    <dbReference type="NCBI Taxonomy" id="3075612"/>
    <lineage>
        <taxon>Bacteria</taxon>
        <taxon>Pseudomonadati</taxon>
        <taxon>Pseudomonadota</taxon>
        <taxon>Gammaproteobacteria</taxon>
        <taxon>Alteromonadales</taxon>
        <taxon>Colwelliaceae</taxon>
        <taxon>Thalassotalea</taxon>
    </lineage>
</organism>
<name>A0ABU2ZVT2_9GAMM</name>
<reference evidence="1 2" key="1">
    <citation type="submission" date="2023-09" db="EMBL/GenBank/DDBJ databases">
        <authorList>
            <person name="Rey-Velasco X."/>
        </authorList>
    </citation>
    <scope>NUCLEOTIDE SEQUENCE [LARGE SCALE GENOMIC DNA]</scope>
    <source>
        <strain evidence="1 2">W431</strain>
    </source>
</reference>